<dbReference type="GO" id="GO:0000462">
    <property type="term" value="P:maturation of SSU-rRNA from tricistronic rRNA transcript (SSU-rRNA, 5.8S rRNA, LSU-rRNA)"/>
    <property type="evidence" value="ECO:0007669"/>
    <property type="project" value="TreeGrafter"/>
</dbReference>
<feature type="region of interest" description="Disordered" evidence="2">
    <location>
        <begin position="205"/>
        <end position="292"/>
    </location>
</feature>
<dbReference type="RefSeq" id="XP_024574956.1">
    <property type="nucleotide sequence ID" value="XM_024724040.1"/>
</dbReference>
<dbReference type="OMA" id="MLDEQVQ"/>
<keyword evidence="4" id="KW-1185">Reference proteome</keyword>
<proteinExistence type="predicted"/>
<dbReference type="InterPro" id="IPR053030">
    <property type="entry name" value="Ribosomal_biogenesis_FAF1-like"/>
</dbReference>
<evidence type="ECO:0000313" key="3">
    <source>
        <dbReference type="EMBL" id="CEG38587.1"/>
    </source>
</evidence>
<dbReference type="GO" id="GO:0005730">
    <property type="term" value="C:nucleolus"/>
    <property type="evidence" value="ECO:0007669"/>
    <property type="project" value="TreeGrafter"/>
</dbReference>
<feature type="region of interest" description="Disordered" evidence="2">
    <location>
        <begin position="36"/>
        <end position="111"/>
    </location>
</feature>
<dbReference type="EMBL" id="CCYD01000322">
    <property type="protein sequence ID" value="CEG38587.1"/>
    <property type="molecule type" value="Genomic_DNA"/>
</dbReference>
<evidence type="ECO:0000313" key="4">
    <source>
        <dbReference type="Proteomes" id="UP000054928"/>
    </source>
</evidence>
<sequence>MWTPESRLRDDDPREIQRQREAYARELDHQIALRRARQHQEQLEREELERKLAPSDRSPSKWLVEGGQLDLPTISRTPWKFTQSTKYHENQQQDRGAATGEANSLSSSHPRFRVIDESETSQRVRERAQQMRWKQILDDQVQEKERFKKQEEAERRRSEEEAAKEEVRYLRQQQLQAQRRLGKFSPAFGTASIEDLTEENAIHHAFRPETSLNGPEINIQPSKNNNPPYNNDSKEEADSPDLYLRNGQFDKPNLLDPRQPPPAPSRFQMPNDDALSSSRNEKRNSFGQGWPNNLAVRQAYPSAAETQASYQHLDQQSHMIEEYRSLLAEIRREREELRRERDEVRHEKEDLRVQRALLQLENEKMASLVDAQRALYEQQQDDLQIHQAQQLAQQEAQRTAKQHASYQYTSLQYQDSSVQPAGLQRNNASGESEIATDRDRFSNNVAYAQLNQICQSLGTLNIDDDQPSIPGRRRKPLAPMSMAEFSALTPQKWIDNNLIDTPQFQRLSQYQPNPAVLADDESLLNQSLVGDSVFVPLSPQLKEQGNKGPLPRTTSSPTSADRQRTNQRAHPLRSSRVIKSRGFYDFEQFPVATGKKKVQVFECPTETWKECKPFTARKKGNENEPEMTMREEIRKEFDETFASVLDFASSSLKGKDKKKHEAKKIEALGGKAAKNRSVPYKILVGLRTKGFASKQRREKLLKESDVVTGKRKSSVRSIDQQKRKKVDYGVQATKGRFKGGVLDKCKLLSIPKEEHFNKHHFRIHDIKGDMTVTQPHLKLVSCVFVGKTLQRIFILAGRLKILCDLSLLYADQRAIVCHAAEADPTESLSKSYERKVNHSFFCYGSK</sequence>
<dbReference type="OrthoDB" id="166702at2759"/>
<evidence type="ECO:0000256" key="1">
    <source>
        <dbReference type="SAM" id="Coils"/>
    </source>
</evidence>
<organism evidence="3 4">
    <name type="scientific">Plasmopara halstedii</name>
    <name type="common">Downy mildew of sunflower</name>
    <dbReference type="NCBI Taxonomy" id="4781"/>
    <lineage>
        <taxon>Eukaryota</taxon>
        <taxon>Sar</taxon>
        <taxon>Stramenopiles</taxon>
        <taxon>Oomycota</taxon>
        <taxon>Peronosporomycetes</taxon>
        <taxon>Peronosporales</taxon>
        <taxon>Peronosporaceae</taxon>
        <taxon>Plasmopara</taxon>
    </lineage>
</organism>
<dbReference type="PANTHER" id="PTHR28096:SF1">
    <property type="entry name" value="PROTEIN FAF1"/>
    <property type="match status" value="1"/>
</dbReference>
<keyword evidence="1" id="KW-0175">Coiled coil</keyword>
<feature type="coiled-coil region" evidence="1">
    <location>
        <begin position="313"/>
        <end position="361"/>
    </location>
</feature>
<dbReference type="AlphaFoldDB" id="A0A0N7L4G2"/>
<feature type="compositionally biased region" description="Basic and acidic residues" evidence="2">
    <location>
        <begin position="38"/>
        <end position="54"/>
    </location>
</feature>
<evidence type="ECO:0000256" key="2">
    <source>
        <dbReference type="SAM" id="MobiDB-lite"/>
    </source>
</evidence>
<protein>
    <submittedName>
        <fullName evidence="3">Uncharacterized protein</fullName>
    </submittedName>
</protein>
<dbReference type="GeneID" id="36403706"/>
<dbReference type="Pfam" id="PF15375">
    <property type="entry name" value="FSAF1"/>
    <property type="match status" value="1"/>
</dbReference>
<dbReference type="InterPro" id="IPR027973">
    <property type="entry name" value="FSAF1-like"/>
</dbReference>
<accession>A0A0N7L4G2</accession>
<feature type="region of interest" description="Disordered" evidence="2">
    <location>
        <begin position="145"/>
        <end position="164"/>
    </location>
</feature>
<dbReference type="Proteomes" id="UP000054928">
    <property type="component" value="Unassembled WGS sequence"/>
</dbReference>
<feature type="compositionally biased region" description="Polar residues" evidence="2">
    <location>
        <begin position="219"/>
        <end position="231"/>
    </location>
</feature>
<feature type="region of interest" description="Disordered" evidence="2">
    <location>
        <begin position="539"/>
        <end position="573"/>
    </location>
</feature>
<feature type="compositionally biased region" description="Polar residues" evidence="2">
    <location>
        <begin position="74"/>
        <end position="85"/>
    </location>
</feature>
<name>A0A0N7L4G2_PLAHL</name>
<dbReference type="PANTHER" id="PTHR28096">
    <property type="entry name" value="PROTEIN FAF1"/>
    <property type="match status" value="1"/>
</dbReference>
<reference evidence="4" key="1">
    <citation type="submission" date="2014-09" db="EMBL/GenBank/DDBJ databases">
        <authorList>
            <person name="Sharma Rahul"/>
            <person name="Thines Marco"/>
        </authorList>
    </citation>
    <scope>NUCLEOTIDE SEQUENCE [LARGE SCALE GENOMIC DNA]</scope>
</reference>